<sequence length="410" mass="45488">MKVRLFLINIFIVLGLLNSSCDIKEDELSPDESFIKVYDVNNFNLDLEPVDIIQAQDSGYIVLSKDRNEIPNILELDGEGNIKSIRTTSVEGGGSFTKPIGELMEIDNSIYFVGMNTNQEAVLFKIEEGKIGTREYSNVYQPLAVSKGPGSEILIAGYSSLQGDEIVTETSTFYVMNPNSSVPKYSYNFRTEDAFTDDMINSYLNGEADFPFFTGYIGNETSATTYFVNTFYNFNLTTLFLNPSNDPDAQIKGGVIGDKYSGSLLSMVHLDGDKFATAYNHLSDYYLNSANQFNINGFVSGSDSTEVRIPEIDDQSEVIIKNVEINGVETLIYAAQNKRKQVVMYSYDPTTGNFIGNLTLGNQSPYKAIDFEVTSDGGMIILAKTYVGQGRFGRIALFKLTTDQISNLIQ</sequence>
<gene>
    <name evidence="1" type="ORF">HH304_07260</name>
</gene>
<organism evidence="1 2">
    <name type="scientific">Marinigracilibium pacificum</name>
    <dbReference type="NCBI Taxonomy" id="2729599"/>
    <lineage>
        <taxon>Bacteria</taxon>
        <taxon>Pseudomonadati</taxon>
        <taxon>Bacteroidota</taxon>
        <taxon>Cytophagia</taxon>
        <taxon>Cytophagales</taxon>
        <taxon>Flammeovirgaceae</taxon>
        <taxon>Marinigracilibium</taxon>
    </lineage>
</organism>
<evidence type="ECO:0000313" key="2">
    <source>
        <dbReference type="Proteomes" id="UP000559010"/>
    </source>
</evidence>
<name>A0A848J136_9BACT</name>
<evidence type="ECO:0000313" key="1">
    <source>
        <dbReference type="EMBL" id="NMM48194.1"/>
    </source>
</evidence>
<accession>A0A848J136</accession>
<dbReference type="AlphaFoldDB" id="A0A848J136"/>
<reference evidence="1 2" key="1">
    <citation type="submission" date="2020-04" db="EMBL/GenBank/DDBJ databases">
        <title>Flammeovirgaceae bacterium KN852 isolated from deep sea.</title>
        <authorList>
            <person name="Zhang D.-C."/>
        </authorList>
    </citation>
    <scope>NUCLEOTIDE SEQUENCE [LARGE SCALE GENOMIC DNA]</scope>
    <source>
        <strain evidence="1 2">KN852</strain>
    </source>
</reference>
<dbReference type="Proteomes" id="UP000559010">
    <property type="component" value="Unassembled WGS sequence"/>
</dbReference>
<dbReference type="RefSeq" id="WP_169679628.1">
    <property type="nucleotide sequence ID" value="NZ_JABBNU010000004.1"/>
</dbReference>
<proteinExistence type="predicted"/>
<comment type="caution">
    <text evidence="1">The sequence shown here is derived from an EMBL/GenBank/DDBJ whole genome shotgun (WGS) entry which is preliminary data.</text>
</comment>
<protein>
    <submittedName>
        <fullName evidence="1">Uncharacterized protein</fullName>
    </submittedName>
</protein>
<keyword evidence="2" id="KW-1185">Reference proteome</keyword>
<dbReference type="EMBL" id="JABBNU010000004">
    <property type="protein sequence ID" value="NMM48194.1"/>
    <property type="molecule type" value="Genomic_DNA"/>
</dbReference>